<protein>
    <submittedName>
        <fullName evidence="1">Uncharacterized protein</fullName>
    </submittedName>
</protein>
<dbReference type="EMBL" id="BGZN01000001">
    <property type="protein sequence ID" value="GBR72505.1"/>
    <property type="molecule type" value="Genomic_DNA"/>
</dbReference>
<evidence type="ECO:0000313" key="2">
    <source>
        <dbReference type="Proteomes" id="UP000269352"/>
    </source>
</evidence>
<accession>A0A388T714</accession>
<comment type="caution">
    <text evidence="1">The sequence shown here is derived from an EMBL/GenBank/DDBJ whole genome shotgun (WGS) entry which is preliminary data.</text>
</comment>
<keyword evidence="2" id="KW-1185">Reference proteome</keyword>
<sequence length="121" mass="13713">MFTIMARPTATSSRGGSTWRIGGEINVYNYGTTDSDLKSRREYLAHWRQVYFLPKEGISMKANFVVREKNIMAEIKPQILSMEDIVRQQELAKYGRSTAAAKPKAPVIEGCLMPATRNNKK</sequence>
<dbReference type="Proteomes" id="UP000269352">
    <property type="component" value="Unassembled WGS sequence"/>
</dbReference>
<dbReference type="AlphaFoldDB" id="A0A388T714"/>
<proteinExistence type="predicted"/>
<evidence type="ECO:0000313" key="1">
    <source>
        <dbReference type="EMBL" id="GBR72505.1"/>
    </source>
</evidence>
<gene>
    <name evidence="1" type="ORF">NO1_0023</name>
</gene>
<organism evidence="1 2">
    <name type="scientific">Termititenax aidoneus</name>
    <dbReference type="NCBI Taxonomy" id="2218524"/>
    <lineage>
        <taxon>Bacteria</taxon>
        <taxon>Bacillati</taxon>
        <taxon>Candidatus Margulisiibacteriota</taxon>
        <taxon>Candidatus Termititenacia</taxon>
        <taxon>Candidatus Termititenacales</taxon>
        <taxon>Candidatus Termititenacaceae</taxon>
        <taxon>Candidatus Termititenax</taxon>
    </lineage>
</organism>
<reference evidence="1 2" key="1">
    <citation type="journal article" date="2019" name="ISME J.">
        <title>Genome analyses of uncultured TG2/ZB3 bacteria in 'Margulisbacteria' specifically attached to ectosymbiotic spirochetes of protists in the termite gut.</title>
        <authorList>
            <person name="Utami Y.D."/>
            <person name="Kuwahara H."/>
            <person name="Igai K."/>
            <person name="Murakami T."/>
            <person name="Sugaya K."/>
            <person name="Morikawa T."/>
            <person name="Nagura Y."/>
            <person name="Yuki M."/>
            <person name="Deevong P."/>
            <person name="Inoue T."/>
            <person name="Kihara K."/>
            <person name="Lo N."/>
            <person name="Yamada A."/>
            <person name="Ohkuma M."/>
            <person name="Hongoh Y."/>
        </authorList>
    </citation>
    <scope>NUCLEOTIDE SEQUENCE [LARGE SCALE GENOMIC DNA]</scope>
    <source>
        <strain evidence="1">NkOx7-01</strain>
    </source>
</reference>
<name>A0A388T714_TERA1</name>